<evidence type="ECO:0000313" key="3">
    <source>
        <dbReference type="Proteomes" id="UP000789704"/>
    </source>
</evidence>
<name>A0A9N8S219_9BURK</name>
<evidence type="ECO:0000313" key="2">
    <source>
        <dbReference type="EMBL" id="CAG4921876.1"/>
    </source>
</evidence>
<feature type="compositionally biased region" description="Low complexity" evidence="1">
    <location>
        <begin position="260"/>
        <end position="274"/>
    </location>
</feature>
<proteinExistence type="predicted"/>
<comment type="caution">
    <text evidence="2">The sequence shown here is derived from an EMBL/GenBank/DDBJ whole genome shotgun (WGS) entry which is preliminary data.</text>
</comment>
<dbReference type="RefSeq" id="WP_228882980.1">
    <property type="nucleotide sequence ID" value="NZ_CAJQZC010000013.1"/>
</dbReference>
<organism evidence="2 3">
    <name type="scientific">Paraburkholderia saeva</name>
    <dbReference type="NCBI Taxonomy" id="2777537"/>
    <lineage>
        <taxon>Bacteria</taxon>
        <taxon>Pseudomonadati</taxon>
        <taxon>Pseudomonadota</taxon>
        <taxon>Betaproteobacteria</taxon>
        <taxon>Burkholderiales</taxon>
        <taxon>Burkholderiaceae</taxon>
        <taxon>Paraburkholderia</taxon>
    </lineage>
</organism>
<protein>
    <recommendedName>
        <fullName evidence="4">DUF4238 domain-containing protein</fullName>
    </recommendedName>
</protein>
<gene>
    <name evidence="2" type="ORF">LMG31841_05131</name>
</gene>
<evidence type="ECO:0008006" key="4">
    <source>
        <dbReference type="Google" id="ProtNLM"/>
    </source>
</evidence>
<evidence type="ECO:0000256" key="1">
    <source>
        <dbReference type="SAM" id="MobiDB-lite"/>
    </source>
</evidence>
<feature type="region of interest" description="Disordered" evidence="1">
    <location>
        <begin position="254"/>
        <end position="274"/>
    </location>
</feature>
<sequence>MTGHEILHPLRPFLKNYVWEHGHIGTRFLDCADGGVKFDEGKKSRFAAEKYLYVPLGKDAADDPTAGGPAIHEAGLARFLRAAQMGKPEEAGSVAEVQRAVHDCVELGVFSAYQREALAAHARYSEEAMFDDEIRAAVVGDIRRLYVQMREQLSLYDYTVLYSLPSPLMFSDAPFIDWRVRITPALPFVSLPLGPYALLVGGSSGRTSKAAPVVWKAASALGPLKDHNRHQVERAQRWIVATIDDQLVAVQPRFAPPAATPETPATRDTAAGSA</sequence>
<dbReference type="AlphaFoldDB" id="A0A9N8S219"/>
<dbReference type="EMBL" id="CAJQZC010000013">
    <property type="protein sequence ID" value="CAG4921876.1"/>
    <property type="molecule type" value="Genomic_DNA"/>
</dbReference>
<keyword evidence="3" id="KW-1185">Reference proteome</keyword>
<dbReference type="Proteomes" id="UP000789704">
    <property type="component" value="Unassembled WGS sequence"/>
</dbReference>
<reference evidence="2" key="1">
    <citation type="submission" date="2021-04" db="EMBL/GenBank/DDBJ databases">
        <authorList>
            <person name="Vanwijnsberghe S."/>
        </authorList>
    </citation>
    <scope>NUCLEOTIDE SEQUENCE</scope>
    <source>
        <strain evidence="2">LMG 31841</strain>
    </source>
</reference>
<accession>A0A9N8S219</accession>